<keyword evidence="3" id="KW-1185">Reference proteome</keyword>
<name>A0A6P8AQ26_PYRGI</name>
<keyword evidence="2" id="KW-0472">Membrane</keyword>
<feature type="compositionally biased region" description="Polar residues" evidence="1">
    <location>
        <begin position="68"/>
        <end position="77"/>
    </location>
</feature>
<organism evidence="3 4">
    <name type="scientific">Pyricularia grisea</name>
    <name type="common">Crabgrass-specific blast fungus</name>
    <name type="synonym">Magnaporthe grisea</name>
    <dbReference type="NCBI Taxonomy" id="148305"/>
    <lineage>
        <taxon>Eukaryota</taxon>
        <taxon>Fungi</taxon>
        <taxon>Dikarya</taxon>
        <taxon>Ascomycota</taxon>
        <taxon>Pezizomycotina</taxon>
        <taxon>Sordariomycetes</taxon>
        <taxon>Sordariomycetidae</taxon>
        <taxon>Magnaporthales</taxon>
        <taxon>Pyriculariaceae</taxon>
        <taxon>Pyricularia</taxon>
    </lineage>
</organism>
<feature type="compositionally biased region" description="Polar residues" evidence="1">
    <location>
        <begin position="96"/>
        <end position="106"/>
    </location>
</feature>
<gene>
    <name evidence="4" type="ORF">PgNI_11252</name>
</gene>
<reference evidence="4" key="2">
    <citation type="submission" date="2019-10" db="EMBL/GenBank/DDBJ databases">
        <authorList>
            <consortium name="NCBI Genome Project"/>
        </authorList>
    </citation>
    <scope>NUCLEOTIDE SEQUENCE</scope>
    <source>
        <strain evidence="4">NI907</strain>
    </source>
</reference>
<reference evidence="3 4" key="1">
    <citation type="journal article" date="2019" name="Mol. Biol. Evol.">
        <title>Blast fungal genomes show frequent chromosomal changes, gene gains and losses, and effector gene turnover.</title>
        <authorList>
            <person name="Gomez Luciano L.B."/>
            <person name="Jason Tsai I."/>
            <person name="Chuma I."/>
            <person name="Tosa Y."/>
            <person name="Chen Y.H."/>
            <person name="Li J.Y."/>
            <person name="Li M.Y."/>
            <person name="Jade Lu M.Y."/>
            <person name="Nakayashiki H."/>
            <person name="Li W.H."/>
        </authorList>
    </citation>
    <scope>NUCLEOTIDE SEQUENCE [LARGE SCALE GENOMIC DNA]</scope>
    <source>
        <strain evidence="3 4">NI907</strain>
    </source>
</reference>
<evidence type="ECO:0000313" key="4">
    <source>
        <dbReference type="RefSeq" id="XP_030977016.1"/>
    </source>
</evidence>
<keyword evidence="2" id="KW-0812">Transmembrane</keyword>
<dbReference type="AlphaFoldDB" id="A0A6P8AQ26"/>
<feature type="transmembrane region" description="Helical" evidence="2">
    <location>
        <begin position="6"/>
        <end position="26"/>
    </location>
</feature>
<evidence type="ECO:0000313" key="3">
    <source>
        <dbReference type="Proteomes" id="UP000515153"/>
    </source>
</evidence>
<reference evidence="4" key="3">
    <citation type="submission" date="2025-08" db="UniProtKB">
        <authorList>
            <consortium name="RefSeq"/>
        </authorList>
    </citation>
    <scope>IDENTIFICATION</scope>
    <source>
        <strain evidence="4">NI907</strain>
    </source>
</reference>
<keyword evidence="2" id="KW-1133">Transmembrane helix</keyword>
<sequence length="154" mass="16930">MTSGFAITLIVMLSTFSALIILGGICRFRLLLGFANYGPGPNRTRAIARAWDTAGTPWPTARSRQTRRQSALPSYSLQPRAGEISVSNAEHGVTNDDPQSEAQLSQMLRDLEQPPPAYQGSAAPSRPHSRMPEGQTRLEVEPGTWLAHWRARGY</sequence>
<dbReference type="Proteomes" id="UP000515153">
    <property type="component" value="Chromosome VI"/>
</dbReference>
<dbReference type="OrthoDB" id="5240322at2759"/>
<accession>A0A6P8AQ26</accession>
<evidence type="ECO:0000256" key="1">
    <source>
        <dbReference type="SAM" id="MobiDB-lite"/>
    </source>
</evidence>
<dbReference type="KEGG" id="pgri:PgNI_11252"/>
<dbReference type="RefSeq" id="XP_030977016.1">
    <property type="nucleotide sequence ID" value="XM_031131223.1"/>
</dbReference>
<protein>
    <submittedName>
        <fullName evidence="4">Uncharacterized protein</fullName>
    </submittedName>
</protein>
<proteinExistence type="predicted"/>
<dbReference type="GeneID" id="41966128"/>
<feature type="region of interest" description="Disordered" evidence="1">
    <location>
        <begin position="55"/>
        <end position="139"/>
    </location>
</feature>
<evidence type="ECO:0000256" key="2">
    <source>
        <dbReference type="SAM" id="Phobius"/>
    </source>
</evidence>